<reference evidence="1 2" key="1">
    <citation type="submission" date="2020-07" db="EMBL/GenBank/DDBJ databases">
        <title>Genomic Encyclopedia of Archaeal and Bacterial Type Strains, Phase II (KMG-II): from individual species to whole genera.</title>
        <authorList>
            <person name="Goeker M."/>
        </authorList>
    </citation>
    <scope>NUCLEOTIDE SEQUENCE [LARGE SCALE GENOMIC DNA]</scope>
    <source>
        <strain evidence="1 2">DSM 21226</strain>
    </source>
</reference>
<proteinExistence type="predicted"/>
<dbReference type="RefSeq" id="WP_179635121.1">
    <property type="nucleotide sequence ID" value="NZ_CAXYYM010000057.1"/>
</dbReference>
<accession>A0A7Y9R3B8</accession>
<comment type="caution">
    <text evidence="1">The sequence shown here is derived from an EMBL/GenBank/DDBJ whole genome shotgun (WGS) entry which is preliminary data.</text>
</comment>
<evidence type="ECO:0000313" key="1">
    <source>
        <dbReference type="EMBL" id="NYG34490.1"/>
    </source>
</evidence>
<dbReference type="AlphaFoldDB" id="A0A7Y9R3B8"/>
<gene>
    <name evidence="1" type="ORF">BDD16_003476</name>
</gene>
<sequence>MTVPPRAPPDDVPTLTEVVRPSDLAVSLAVPVVPIESSIDEERLALQILGDVQARADALLESGLRACLPLLLEQLVEGLIPALRAELSSGLADAVRQAVARELAQSRAP</sequence>
<name>A0A7Y9R3B8_9BURK</name>
<evidence type="ECO:0000313" key="2">
    <source>
        <dbReference type="Proteomes" id="UP000518288"/>
    </source>
</evidence>
<keyword evidence="2" id="KW-1185">Reference proteome</keyword>
<organism evidence="1 2">
    <name type="scientific">Sphaerotilus montanus</name>
    <dbReference type="NCBI Taxonomy" id="522889"/>
    <lineage>
        <taxon>Bacteria</taxon>
        <taxon>Pseudomonadati</taxon>
        <taxon>Pseudomonadota</taxon>
        <taxon>Betaproteobacteria</taxon>
        <taxon>Burkholderiales</taxon>
        <taxon>Sphaerotilaceae</taxon>
        <taxon>Sphaerotilus</taxon>
    </lineage>
</organism>
<dbReference type="EMBL" id="JACCFH010000001">
    <property type="protein sequence ID" value="NYG34490.1"/>
    <property type="molecule type" value="Genomic_DNA"/>
</dbReference>
<protein>
    <submittedName>
        <fullName evidence="1">Uncharacterized protein</fullName>
    </submittedName>
</protein>
<dbReference type="Proteomes" id="UP000518288">
    <property type="component" value="Unassembled WGS sequence"/>
</dbReference>